<organism evidence="3">
    <name type="scientific">Caenorhabditis brenneri</name>
    <name type="common">Nematode worm</name>
    <dbReference type="NCBI Taxonomy" id="135651"/>
    <lineage>
        <taxon>Eukaryota</taxon>
        <taxon>Metazoa</taxon>
        <taxon>Ecdysozoa</taxon>
        <taxon>Nematoda</taxon>
        <taxon>Chromadorea</taxon>
        <taxon>Rhabditida</taxon>
        <taxon>Rhabditina</taxon>
        <taxon>Rhabditomorpha</taxon>
        <taxon>Rhabditoidea</taxon>
        <taxon>Rhabditidae</taxon>
        <taxon>Peloderinae</taxon>
        <taxon>Caenorhabditis</taxon>
    </lineage>
</organism>
<keyword evidence="3" id="KW-1185">Reference proteome</keyword>
<evidence type="ECO:0000256" key="1">
    <source>
        <dbReference type="SAM" id="MobiDB-lite"/>
    </source>
</evidence>
<evidence type="ECO:0000313" key="2">
    <source>
        <dbReference type="EMBL" id="EGT52537.1"/>
    </source>
</evidence>
<feature type="region of interest" description="Disordered" evidence="1">
    <location>
        <begin position="1"/>
        <end position="25"/>
    </location>
</feature>
<gene>
    <name evidence="2" type="ORF">CAEBREN_13849</name>
</gene>
<dbReference type="AlphaFoldDB" id="G0N4D9"/>
<dbReference type="InParanoid" id="G0N4D9"/>
<reference evidence="3" key="1">
    <citation type="submission" date="2011-07" db="EMBL/GenBank/DDBJ databases">
        <authorList>
            <consortium name="Caenorhabditis brenneri Sequencing and Analysis Consortium"/>
            <person name="Wilson R.K."/>
        </authorList>
    </citation>
    <scope>NUCLEOTIDE SEQUENCE [LARGE SCALE GENOMIC DNA]</scope>
    <source>
        <strain evidence="3">PB2801</strain>
    </source>
</reference>
<protein>
    <submittedName>
        <fullName evidence="2">Uncharacterized protein</fullName>
    </submittedName>
</protein>
<accession>G0N4D9</accession>
<proteinExistence type="predicted"/>
<dbReference type="HOGENOM" id="CLU_1344307_0_0_1"/>
<feature type="compositionally biased region" description="Basic and acidic residues" evidence="1">
    <location>
        <begin position="11"/>
        <end position="25"/>
    </location>
</feature>
<dbReference type="Proteomes" id="UP000008068">
    <property type="component" value="Unassembled WGS sequence"/>
</dbReference>
<dbReference type="EMBL" id="GL379837">
    <property type="protein sequence ID" value="EGT52537.1"/>
    <property type="molecule type" value="Genomic_DNA"/>
</dbReference>
<sequence length="204" mass="24015">MGCAFMDSNDQMDHRQSATCKESETRKVEVKNRDYPKIDKVQNDQLNDGTIIYENVLVPTSPGLDLNQNVMMAEGYEKKNLPNEDYGIFRSNDVNDITLSIPQQKFKNSCSPIYASKPRTRKSYEQKHKERIELMNKNWSRVDRMLADVINKDEIEKTTECLKLMMYRIYNEIAAKNNEYKSFFDFYQEQVTKASQLTEIEQNY</sequence>
<evidence type="ECO:0000313" key="3">
    <source>
        <dbReference type="Proteomes" id="UP000008068"/>
    </source>
</evidence>
<name>G0N4D9_CAEBE</name>